<protein>
    <submittedName>
        <fullName evidence="5">Methyltransferase</fullName>
    </submittedName>
</protein>
<dbReference type="AlphaFoldDB" id="A0A916YUL8"/>
<comment type="caution">
    <text evidence="5">The sequence shown here is derived from an EMBL/GenBank/DDBJ whole genome shotgun (WGS) entry which is preliminary data.</text>
</comment>
<dbReference type="SUPFAM" id="SSF53335">
    <property type="entry name" value="S-adenosyl-L-methionine-dependent methyltransferases"/>
    <property type="match status" value="1"/>
</dbReference>
<proteinExistence type="predicted"/>
<dbReference type="GO" id="GO:0008168">
    <property type="term" value="F:methyltransferase activity"/>
    <property type="evidence" value="ECO:0007669"/>
    <property type="project" value="UniProtKB-KW"/>
</dbReference>
<evidence type="ECO:0000313" key="6">
    <source>
        <dbReference type="Proteomes" id="UP000612456"/>
    </source>
</evidence>
<organism evidence="5 6">
    <name type="scientific">Paenibacillus nasutitermitis</name>
    <dbReference type="NCBI Taxonomy" id="1652958"/>
    <lineage>
        <taxon>Bacteria</taxon>
        <taxon>Bacillati</taxon>
        <taxon>Bacillota</taxon>
        <taxon>Bacilli</taxon>
        <taxon>Bacillales</taxon>
        <taxon>Paenibacillaceae</taxon>
        <taxon>Paenibacillus</taxon>
    </lineage>
</organism>
<accession>A0A916YUL8</accession>
<sequence>MNVFNRARSKEIKYHDKFYAETTLFQSGSWLSRPVKVVLENLTHIEKNKIQVLDLGCGVGRNSIPIAQQIQAYNGKVHCIDLLPSAIKLLNQYAEHYGVTNTIVPQAVDVENFLINKNTFDYIIACSCLEHVSSEAAFQTKLEEMKAGTTDKGINCILMSTEVKEIDVLSGEEQVGLIELNLSTEKAFAYLRDVYTGWQVLIEKSVQQEIQEEKDGRAIIFRSNWITFVVQSKGLS</sequence>
<evidence type="ECO:0000313" key="5">
    <source>
        <dbReference type="EMBL" id="GGD62045.1"/>
    </source>
</evidence>
<keyword evidence="3" id="KW-0949">S-adenosyl-L-methionine</keyword>
<dbReference type="Proteomes" id="UP000612456">
    <property type="component" value="Unassembled WGS sequence"/>
</dbReference>
<keyword evidence="6" id="KW-1185">Reference proteome</keyword>
<dbReference type="Gene3D" id="3.40.50.150">
    <property type="entry name" value="Vaccinia Virus protein VP39"/>
    <property type="match status" value="1"/>
</dbReference>
<feature type="domain" description="Methyltransferase" evidence="4">
    <location>
        <begin position="52"/>
        <end position="145"/>
    </location>
</feature>
<reference evidence="5" key="1">
    <citation type="journal article" date="2014" name="Int. J. Syst. Evol. Microbiol.">
        <title>Complete genome sequence of Corynebacterium casei LMG S-19264T (=DSM 44701T), isolated from a smear-ripened cheese.</title>
        <authorList>
            <consortium name="US DOE Joint Genome Institute (JGI-PGF)"/>
            <person name="Walter F."/>
            <person name="Albersmeier A."/>
            <person name="Kalinowski J."/>
            <person name="Ruckert C."/>
        </authorList>
    </citation>
    <scope>NUCLEOTIDE SEQUENCE</scope>
    <source>
        <strain evidence="5">CGMCC 1.15178</strain>
    </source>
</reference>
<dbReference type="InterPro" id="IPR029063">
    <property type="entry name" value="SAM-dependent_MTases_sf"/>
</dbReference>
<evidence type="ECO:0000256" key="3">
    <source>
        <dbReference type="ARBA" id="ARBA00022691"/>
    </source>
</evidence>
<gene>
    <name evidence="5" type="ORF">GCM10010911_19920</name>
</gene>
<dbReference type="GO" id="GO:0032259">
    <property type="term" value="P:methylation"/>
    <property type="evidence" value="ECO:0007669"/>
    <property type="project" value="UniProtKB-KW"/>
</dbReference>
<dbReference type="PANTHER" id="PTHR43464:SF19">
    <property type="entry name" value="UBIQUINONE BIOSYNTHESIS O-METHYLTRANSFERASE, MITOCHONDRIAL"/>
    <property type="match status" value="1"/>
</dbReference>
<dbReference type="PANTHER" id="PTHR43464">
    <property type="entry name" value="METHYLTRANSFERASE"/>
    <property type="match status" value="1"/>
</dbReference>
<dbReference type="EMBL" id="BMHP01000001">
    <property type="protein sequence ID" value="GGD62045.1"/>
    <property type="molecule type" value="Genomic_DNA"/>
</dbReference>
<evidence type="ECO:0000259" key="4">
    <source>
        <dbReference type="Pfam" id="PF13649"/>
    </source>
</evidence>
<keyword evidence="1 5" id="KW-0489">Methyltransferase</keyword>
<evidence type="ECO:0000256" key="2">
    <source>
        <dbReference type="ARBA" id="ARBA00022679"/>
    </source>
</evidence>
<evidence type="ECO:0000256" key="1">
    <source>
        <dbReference type="ARBA" id="ARBA00022603"/>
    </source>
</evidence>
<dbReference type="CDD" id="cd02440">
    <property type="entry name" value="AdoMet_MTases"/>
    <property type="match status" value="1"/>
</dbReference>
<dbReference type="RefSeq" id="WP_188991409.1">
    <property type="nucleotide sequence ID" value="NZ_BMHP01000001.1"/>
</dbReference>
<name>A0A916YUL8_9BACL</name>
<dbReference type="Pfam" id="PF13649">
    <property type="entry name" value="Methyltransf_25"/>
    <property type="match status" value="1"/>
</dbReference>
<keyword evidence="2" id="KW-0808">Transferase</keyword>
<dbReference type="InterPro" id="IPR041698">
    <property type="entry name" value="Methyltransf_25"/>
</dbReference>
<reference evidence="5" key="2">
    <citation type="submission" date="2020-09" db="EMBL/GenBank/DDBJ databases">
        <authorList>
            <person name="Sun Q."/>
            <person name="Zhou Y."/>
        </authorList>
    </citation>
    <scope>NUCLEOTIDE SEQUENCE</scope>
    <source>
        <strain evidence="5">CGMCC 1.15178</strain>
    </source>
</reference>